<dbReference type="InterPro" id="IPR036457">
    <property type="entry name" value="PPM-type-like_dom_sf"/>
</dbReference>
<accession>A0ABQ5N405</accession>
<dbReference type="EMBL" id="BRXR01000001">
    <property type="protein sequence ID" value="GLC29942.1"/>
    <property type="molecule type" value="Genomic_DNA"/>
</dbReference>
<gene>
    <name evidence="4" type="ORF">bsdE14_13520</name>
</gene>
<organism evidence="4 5">
    <name type="scientific">Clostridium omnivorum</name>
    <dbReference type="NCBI Taxonomy" id="1604902"/>
    <lineage>
        <taxon>Bacteria</taxon>
        <taxon>Bacillati</taxon>
        <taxon>Bacillota</taxon>
        <taxon>Clostridia</taxon>
        <taxon>Eubacteriales</taxon>
        <taxon>Clostridiaceae</taxon>
        <taxon>Clostridium</taxon>
    </lineage>
</organism>
<evidence type="ECO:0000259" key="3">
    <source>
        <dbReference type="SMART" id="SM00331"/>
    </source>
</evidence>
<feature type="transmembrane region" description="Helical" evidence="2">
    <location>
        <begin position="143"/>
        <end position="163"/>
    </location>
</feature>
<feature type="transmembrane region" description="Helical" evidence="2">
    <location>
        <begin position="119"/>
        <end position="137"/>
    </location>
</feature>
<proteinExistence type="predicted"/>
<feature type="transmembrane region" description="Helical" evidence="2">
    <location>
        <begin position="93"/>
        <end position="110"/>
    </location>
</feature>
<feature type="transmembrane region" description="Helical" evidence="2">
    <location>
        <begin position="293"/>
        <end position="310"/>
    </location>
</feature>
<reference evidence="4 5" key="1">
    <citation type="journal article" date="2024" name="Int. J. Syst. Evol. Microbiol.">
        <title>Clostridium omnivorum sp. nov., isolated from anoxic soil under the treatment of reductive soil disinfestation.</title>
        <authorList>
            <person name="Ueki A."/>
            <person name="Tonouchi A."/>
            <person name="Kaku N."/>
            <person name="Honma S."/>
            <person name="Ueki K."/>
        </authorList>
    </citation>
    <scope>NUCLEOTIDE SEQUENCE [LARGE SCALE GENOMIC DNA]</scope>
    <source>
        <strain evidence="4 5">E14</strain>
    </source>
</reference>
<keyword evidence="5" id="KW-1185">Reference proteome</keyword>
<name>A0ABQ5N405_9CLOT</name>
<evidence type="ECO:0000313" key="5">
    <source>
        <dbReference type="Proteomes" id="UP001208567"/>
    </source>
</evidence>
<dbReference type="InterPro" id="IPR052016">
    <property type="entry name" value="Bact_Sigma-Reg"/>
</dbReference>
<feature type="transmembrane region" description="Helical" evidence="2">
    <location>
        <begin position="184"/>
        <end position="206"/>
    </location>
</feature>
<feature type="transmembrane region" description="Helical" evidence="2">
    <location>
        <begin position="71"/>
        <end position="87"/>
    </location>
</feature>
<dbReference type="RefSeq" id="WP_264849216.1">
    <property type="nucleotide sequence ID" value="NZ_BRXR01000001.1"/>
</dbReference>
<feature type="transmembrane region" description="Helical" evidence="2">
    <location>
        <begin position="33"/>
        <end position="59"/>
    </location>
</feature>
<evidence type="ECO:0000313" key="4">
    <source>
        <dbReference type="EMBL" id="GLC29942.1"/>
    </source>
</evidence>
<protein>
    <submittedName>
        <fullName evidence="4">Stage II sporulation protein E</fullName>
    </submittedName>
</protein>
<dbReference type="PANTHER" id="PTHR43156">
    <property type="entry name" value="STAGE II SPORULATION PROTEIN E-RELATED"/>
    <property type="match status" value="1"/>
</dbReference>
<dbReference type="InterPro" id="IPR045768">
    <property type="entry name" value="SpoIIE_N"/>
</dbReference>
<feature type="domain" description="PPM-type phosphatase" evidence="3">
    <location>
        <begin position="578"/>
        <end position="792"/>
    </location>
</feature>
<keyword evidence="2" id="KW-1133">Transmembrane helix</keyword>
<dbReference type="InterPro" id="IPR014221">
    <property type="entry name" value="SpoII_E"/>
</dbReference>
<dbReference type="Pfam" id="PF07228">
    <property type="entry name" value="SpoIIE"/>
    <property type="match status" value="1"/>
</dbReference>
<sequence>MQYGADILTYQRTIKVDKQTNKKVVDLKFIIKVLMYFFISLLISRVMLINFMAPFGIAFLLSMLMHKEEKITLIVGCGTLVGYASLYNNVKYLPAYLTVIGTITVLSYIVDDINKRKKLIMMFVVMFVEFTLFKLLVGKVTLGVTLFTTFFEIACIYPLYYIINYSITCFSDLKSKHLFNNEEIISMAVTASLVVAGTWGASIYGVSVRNVLALGFILVVSYIKGSSVGAASGVALGVIVGMGSNNMMMYVSVYGLCGLISGIFKDSGKVLTGLAYIVSFLIINIYSKTETSAAFKIIEALIACLVFYSIPKKIYDKLALELDYEKKQEDLSEGYVEKVKNIFIKRLDSFSEVLYNMSDILENLADNDKLAMKNKSTALVENLADRVCSNCNMKAMCWKRETYYTYSAFGDLIQNFQEKRKVIPKELERKCVKRTALVQNTEDIVNNYIINEMWRTRLSEGRELLAAQINNMAASVGEIIEEFNADIKFNCEAENNIIRVLEKKGIKYRDIFCYNDKNDRTVVKLTMDPCGGSQLCVKEILPLLNEVLDRPMCVSDEGCSIHTEEKSCSITFEEMPKFHVSSYAGRLCKDGEKYSGDSFSFGKLNDGTYMAIISDGMGSGPQAEQESTAAVELIEKFAESGFSKATAINTVNSIMTLKFSEDEKFSTVDLSSVDLYAGEVDFMKVGAVASFIKSGNRIETIKSKTLPMGILDKVDIDIVKKTVKNGDIIVMVSDGMLDYDNEHVGKEDWVVDFLGKTSCSNPKELAEQLINKAKELSGEKIKDDMTVLVSKVYSLY</sequence>
<evidence type="ECO:0000256" key="2">
    <source>
        <dbReference type="SAM" id="Phobius"/>
    </source>
</evidence>
<dbReference type="PANTHER" id="PTHR43156:SF2">
    <property type="entry name" value="STAGE II SPORULATION PROTEIN E"/>
    <property type="match status" value="1"/>
</dbReference>
<dbReference type="Proteomes" id="UP001208567">
    <property type="component" value="Unassembled WGS sequence"/>
</dbReference>
<evidence type="ECO:0000256" key="1">
    <source>
        <dbReference type="ARBA" id="ARBA00022801"/>
    </source>
</evidence>
<keyword evidence="2" id="KW-0472">Membrane</keyword>
<dbReference type="SMART" id="SM00331">
    <property type="entry name" value="PP2C_SIG"/>
    <property type="match status" value="1"/>
</dbReference>
<dbReference type="NCBIfam" id="TIGR02865">
    <property type="entry name" value="spore_II_E"/>
    <property type="match status" value="1"/>
</dbReference>
<dbReference type="Gene3D" id="3.60.40.10">
    <property type="entry name" value="PPM-type phosphatase domain"/>
    <property type="match status" value="1"/>
</dbReference>
<dbReference type="Pfam" id="PF19732">
    <property type="entry name" value="SpoIIE_N"/>
    <property type="match status" value="1"/>
</dbReference>
<keyword evidence="1" id="KW-0378">Hydrolase</keyword>
<feature type="transmembrane region" description="Helical" evidence="2">
    <location>
        <begin position="270"/>
        <end position="286"/>
    </location>
</feature>
<dbReference type="SUPFAM" id="SSF81606">
    <property type="entry name" value="PP2C-like"/>
    <property type="match status" value="1"/>
</dbReference>
<comment type="caution">
    <text evidence="4">The sequence shown here is derived from an EMBL/GenBank/DDBJ whole genome shotgun (WGS) entry which is preliminary data.</text>
</comment>
<dbReference type="InterPro" id="IPR001932">
    <property type="entry name" value="PPM-type_phosphatase-like_dom"/>
</dbReference>
<feature type="transmembrane region" description="Helical" evidence="2">
    <location>
        <begin position="212"/>
        <end position="240"/>
    </location>
</feature>
<keyword evidence="2" id="KW-0812">Transmembrane</keyword>